<feature type="compositionally biased region" description="Low complexity" evidence="1">
    <location>
        <begin position="932"/>
        <end position="969"/>
    </location>
</feature>
<feature type="domain" description="S-layer family duplication" evidence="4">
    <location>
        <begin position="324"/>
        <end position="580"/>
    </location>
</feature>
<keyword evidence="2" id="KW-1133">Transmembrane helix</keyword>
<organism evidence="5 6">
    <name type="scientific">Methanimicrococcus blatticola</name>
    <dbReference type="NCBI Taxonomy" id="91560"/>
    <lineage>
        <taxon>Archaea</taxon>
        <taxon>Methanobacteriati</taxon>
        <taxon>Methanobacteriota</taxon>
        <taxon>Stenosarchaea group</taxon>
        <taxon>Methanomicrobia</taxon>
        <taxon>Methanosarcinales</taxon>
        <taxon>Methanosarcinaceae</taxon>
        <taxon>Methanimicrococcus</taxon>
    </lineage>
</organism>
<reference evidence="5 6" key="1">
    <citation type="submission" date="2019-03" db="EMBL/GenBank/DDBJ databases">
        <title>Genomic Encyclopedia of Type Strains, Phase IV (KMG-IV): sequencing the most valuable type-strain genomes for metagenomic binning, comparative biology and taxonomic classification.</title>
        <authorList>
            <person name="Goeker M."/>
        </authorList>
    </citation>
    <scope>NUCLEOTIDE SEQUENCE [LARGE SCALE GENOMIC DNA]</scope>
    <source>
        <strain evidence="5 6">DSM 13328</strain>
    </source>
</reference>
<dbReference type="Pfam" id="PF07752">
    <property type="entry name" value="S-layer"/>
    <property type="match status" value="2"/>
</dbReference>
<dbReference type="InterPro" id="IPR013783">
    <property type="entry name" value="Ig-like_fold"/>
</dbReference>
<dbReference type="NCBIfam" id="TIGR01567">
    <property type="entry name" value="S_layer_rel_Mac"/>
    <property type="match status" value="1"/>
</dbReference>
<evidence type="ECO:0000259" key="3">
    <source>
        <dbReference type="Pfam" id="PF07705"/>
    </source>
</evidence>
<evidence type="ECO:0000256" key="2">
    <source>
        <dbReference type="SAM" id="Phobius"/>
    </source>
</evidence>
<evidence type="ECO:0000313" key="6">
    <source>
        <dbReference type="Proteomes" id="UP000294855"/>
    </source>
</evidence>
<comment type="caution">
    <text evidence="5">The sequence shown here is derived from an EMBL/GenBank/DDBJ whole genome shotgun (WGS) entry which is preliminary data.</text>
</comment>
<dbReference type="InterPro" id="IPR011635">
    <property type="entry name" value="CARDB"/>
</dbReference>
<accession>A0A484F2I5</accession>
<dbReference type="AlphaFoldDB" id="A0A484F2I5"/>
<dbReference type="OrthoDB" id="240412at2157"/>
<feature type="region of interest" description="Disordered" evidence="1">
    <location>
        <begin position="916"/>
        <end position="989"/>
    </location>
</feature>
<dbReference type="EMBL" id="SNYS01000011">
    <property type="protein sequence ID" value="TDQ67556.1"/>
    <property type="molecule type" value="Genomic_DNA"/>
</dbReference>
<name>A0A484F2I5_9EURY</name>
<dbReference type="Gene3D" id="2.60.98.40">
    <property type="match status" value="2"/>
</dbReference>
<feature type="domain" description="CARDB" evidence="3">
    <location>
        <begin position="771"/>
        <end position="846"/>
    </location>
</feature>
<dbReference type="Proteomes" id="UP000294855">
    <property type="component" value="Unassembled WGS sequence"/>
</dbReference>
<dbReference type="Pfam" id="PF07705">
    <property type="entry name" value="CARDB"/>
    <property type="match status" value="1"/>
</dbReference>
<keyword evidence="2" id="KW-0812">Transmembrane</keyword>
<feature type="domain" description="S-layer family duplication" evidence="4">
    <location>
        <begin position="38"/>
        <end position="294"/>
    </location>
</feature>
<dbReference type="RefSeq" id="WP_133517970.1">
    <property type="nucleotide sequence ID" value="NZ_JAHDUW010000007.1"/>
</dbReference>
<dbReference type="Gene3D" id="2.60.40.4190">
    <property type="match status" value="2"/>
</dbReference>
<protein>
    <submittedName>
        <fullName evidence="5">S-layer protein (TIGR01567 family)</fullName>
    </submittedName>
</protein>
<dbReference type="InterPro" id="IPR006457">
    <property type="entry name" value="S_layer-rel_Mac"/>
</dbReference>
<evidence type="ECO:0000259" key="4">
    <source>
        <dbReference type="Pfam" id="PF07752"/>
    </source>
</evidence>
<evidence type="ECO:0000313" key="5">
    <source>
        <dbReference type="EMBL" id="TDQ67556.1"/>
    </source>
</evidence>
<dbReference type="Gene3D" id="2.60.40.10">
    <property type="entry name" value="Immunoglobulins"/>
    <property type="match status" value="1"/>
</dbReference>
<evidence type="ECO:0000256" key="1">
    <source>
        <dbReference type="SAM" id="MobiDB-lite"/>
    </source>
</evidence>
<gene>
    <name evidence="5" type="ORF">C7391_1526</name>
</gene>
<keyword evidence="2" id="KW-0472">Membrane</keyword>
<feature type="transmembrane region" description="Helical" evidence="2">
    <location>
        <begin position="866"/>
        <end position="887"/>
    </location>
</feature>
<sequence>MIKKMKYLSFLVLLGLIIAALAVPVSAAAIKGSNVWDQEQSMSSTYTWTPAIYSGLWYDLDRGIYTENITLTISASDRQINADNAEYVTEYKNMRFAYADWGSYRVIGWQGEPYFAGYTRSNSGNMSTTQFTNNNISTLSDEKIYPVLLDNDNEKSLSSGDTYTLENGYKLKISDVNESSKQFRLTLEKSGSSVKNETVSNNTTFVYERSLDDVGTVPIIAVHVKNINGTKVVIDGIFQISESATDVNEGKKVGAMEIKTVNETRITMKNPDRIKLNADSTVTLMGHIKIDVKDASKLKFELVSNPKTDDEKTYSDRGMVYDSSNKNKSWNGMNFPGFTYDYNNSTETENLSFDVSGTLQRSVSAKQILYSTNAYNESFNYSDWGSYQAINLGGENYFAGYLRYNSSNKNNTTNFTDSNDSILKDGDVSKVLINNGTEKQYNKGANISLEEGYSLQISNITDNGSKVNLVLKKDGSTVKEEKIKAGENFVYETSVGDTTIPVIAVRVTNVFEGSSAVVKIGGIFQISTKTTDVGKGTSLGNMNVEYTSSTALIFVNKDSINLSRGSNITLMENLSLHVADSDDLRLFPFSKSSGNNSSTVTNLRIEVPETIYPNEEIIIKVVYNNSSSWKELAGAIVKVNNTTIGETNSSGAISYKLGNAGSYEFRAEKSGYSSVTLTKSTSEGGDELQIVIPDYIFSEDSFRLYVKDENNTNVTGAGVYKNGEHIGTTNDNGMINVTADSTPGLAKLTANKTGYMTGTKEMEVLPYGPYFAVTNITLPEESMVNKTVKIAMTIENVGKEKDTQEVVIVAENKTETKKVTLSPGETKNLTFSFKPKTAGESSIEVTNQTFTFTATEKPKVEIPWKLILLGGGFLIIIIGAVLALMYYKEREEEEKQNPRSGRGNDPESRSIYEKIEGLFGGNPDQKEKTGGKKSSASAPEKSAGKPKSSTAAQSAAATKSKASQKYSSSNKPPELKNSQKRARKEQEKK</sequence>
<keyword evidence="6" id="KW-1185">Reference proteome</keyword>
<proteinExistence type="predicted"/>